<dbReference type="PANTHER" id="PTHR31438:SF1">
    <property type="entry name" value="LYSINE N-ACYLTRANSFERASE C17G9.06C-RELATED"/>
    <property type="match status" value="1"/>
</dbReference>
<evidence type="ECO:0000259" key="2">
    <source>
        <dbReference type="PROSITE" id="PS51186"/>
    </source>
</evidence>
<dbReference type="InterPro" id="IPR000182">
    <property type="entry name" value="GNAT_dom"/>
</dbReference>
<dbReference type="Pfam" id="PF13523">
    <property type="entry name" value="Acetyltransf_8"/>
    <property type="match status" value="1"/>
</dbReference>
<dbReference type="Proteomes" id="UP000439965">
    <property type="component" value="Unassembled WGS sequence"/>
</dbReference>
<dbReference type="PANTHER" id="PTHR31438">
    <property type="entry name" value="LYSINE N-ACYLTRANSFERASE C17G9.06C-RELATED"/>
    <property type="match status" value="1"/>
</dbReference>
<name>A0A6I4XDH7_ENTGA</name>
<comment type="caution">
    <text evidence="3">The sequence shown here is derived from an EMBL/GenBank/DDBJ whole genome shotgun (WGS) entry which is preliminary data.</text>
</comment>
<gene>
    <name evidence="3" type="ORF">GTI89_00265</name>
</gene>
<dbReference type="InterPro" id="IPR016181">
    <property type="entry name" value="Acyl_CoA_acyltransferase"/>
</dbReference>
<evidence type="ECO:0000313" key="3">
    <source>
        <dbReference type="EMBL" id="MXS24526.1"/>
    </source>
</evidence>
<reference evidence="3 4" key="1">
    <citation type="submission" date="2019-04" db="EMBL/GenBank/DDBJ databases">
        <title>Step-wise assembly of the neonatal virome modulated by breast feeding.</title>
        <authorList>
            <person name="Liang G."/>
            <person name="Bushman F."/>
        </authorList>
    </citation>
    <scope>NUCLEOTIDE SEQUENCE [LARGE SCALE GENOMIC DNA]</scope>
    <source>
        <strain evidence="3 4">E3404</strain>
    </source>
</reference>
<accession>A0A6I4XDH7</accession>
<feature type="domain" description="N-acetyltransferase" evidence="2">
    <location>
        <begin position="6"/>
        <end position="162"/>
    </location>
</feature>
<dbReference type="PROSITE" id="PS51186">
    <property type="entry name" value="GNAT"/>
    <property type="match status" value="1"/>
</dbReference>
<organism evidence="3 4">
    <name type="scientific">Enterococcus gallinarum</name>
    <dbReference type="NCBI Taxonomy" id="1353"/>
    <lineage>
        <taxon>Bacteria</taxon>
        <taxon>Bacillati</taxon>
        <taxon>Bacillota</taxon>
        <taxon>Bacilli</taxon>
        <taxon>Lactobacillales</taxon>
        <taxon>Enterococcaceae</taxon>
        <taxon>Enterococcus</taxon>
    </lineage>
</organism>
<dbReference type="Gene3D" id="3.40.630.30">
    <property type="match status" value="1"/>
</dbReference>
<sequence length="162" mass="19076">MTETCLTLRPLTNEIELVDRWLRKEYIKKWLGSAEDWLTEIRNETGEFDYIHHFIVLLDDKPIGFCQYYVCEKTVKKYPWEHEPAGTFGIDYFIGEETYLKKGFGNMLIKALVIHIMSHEQARRIIADPVPENQVSIAVLEKTALNWMKELGFISKIFQNEC</sequence>
<evidence type="ECO:0000313" key="4">
    <source>
        <dbReference type="Proteomes" id="UP000439965"/>
    </source>
</evidence>
<dbReference type="EMBL" id="WVTI01000001">
    <property type="protein sequence ID" value="MXS24526.1"/>
    <property type="molecule type" value="Genomic_DNA"/>
</dbReference>
<dbReference type="AlphaFoldDB" id="A0A6I4XDH7"/>
<protein>
    <submittedName>
        <fullName evidence="3">GNAT family N-acetyltransferase</fullName>
    </submittedName>
</protein>
<keyword evidence="3" id="KW-0808">Transferase</keyword>
<proteinExistence type="predicted"/>
<keyword evidence="1" id="KW-0046">Antibiotic resistance</keyword>
<evidence type="ECO:0000256" key="1">
    <source>
        <dbReference type="ARBA" id="ARBA00023251"/>
    </source>
</evidence>
<dbReference type="GO" id="GO:0016410">
    <property type="term" value="F:N-acyltransferase activity"/>
    <property type="evidence" value="ECO:0007669"/>
    <property type="project" value="TreeGrafter"/>
</dbReference>
<dbReference type="SUPFAM" id="SSF55729">
    <property type="entry name" value="Acyl-CoA N-acyltransferases (Nat)"/>
    <property type="match status" value="1"/>
</dbReference>
<dbReference type="RefSeq" id="WP_086269217.1">
    <property type="nucleotide sequence ID" value="NZ_CAAKOE010000089.1"/>
</dbReference>
<dbReference type="GO" id="GO:0046677">
    <property type="term" value="P:response to antibiotic"/>
    <property type="evidence" value="ECO:0007669"/>
    <property type="project" value="UniProtKB-KW"/>
</dbReference>